<dbReference type="GO" id="GO:0003677">
    <property type="term" value="F:DNA binding"/>
    <property type="evidence" value="ECO:0007669"/>
    <property type="project" value="UniProtKB-KW"/>
</dbReference>
<keyword evidence="5" id="KW-0805">Transcription regulation</keyword>
<dbReference type="GO" id="GO:0005737">
    <property type="term" value="C:cytoplasm"/>
    <property type="evidence" value="ECO:0007669"/>
    <property type="project" value="UniProtKB-SubCell"/>
</dbReference>
<dbReference type="Proteomes" id="UP000003751">
    <property type="component" value="Unassembled WGS sequence"/>
</dbReference>
<dbReference type="PATRIC" id="fig|797209.4.peg.3848"/>
<dbReference type="InterPro" id="IPR008988">
    <property type="entry name" value="Transcriptional_repressor_C"/>
</dbReference>
<evidence type="ECO:0000313" key="10">
    <source>
        <dbReference type="EMBL" id="SHK00724.1"/>
    </source>
</evidence>
<comment type="similarity">
    <text evidence="2">Belongs to the DtxR/MntR family.</text>
</comment>
<dbReference type="EMBL" id="FRAN01000001">
    <property type="protein sequence ID" value="SHK00724.1"/>
    <property type="molecule type" value="Genomic_DNA"/>
</dbReference>
<dbReference type="Pfam" id="PF04023">
    <property type="entry name" value="FeoA"/>
    <property type="match status" value="1"/>
</dbReference>
<comment type="subcellular location">
    <subcellularLocation>
        <location evidence="1">Cytoplasm</location>
    </subcellularLocation>
</comment>
<dbReference type="SUPFAM" id="SSF46785">
    <property type="entry name" value="Winged helix' DNA-binding domain"/>
    <property type="match status" value="1"/>
</dbReference>
<evidence type="ECO:0000256" key="3">
    <source>
        <dbReference type="ARBA" id="ARBA00011738"/>
    </source>
</evidence>
<dbReference type="AlphaFoldDB" id="E7QYP1"/>
<keyword evidence="12" id="KW-1185">Reference proteome</keyword>
<evidence type="ECO:0000259" key="8">
    <source>
        <dbReference type="PROSITE" id="PS50944"/>
    </source>
</evidence>
<evidence type="ECO:0000313" key="12">
    <source>
        <dbReference type="Proteomes" id="UP000184203"/>
    </source>
</evidence>
<dbReference type="Pfam" id="PF02742">
    <property type="entry name" value="Fe_dep_repr_C"/>
    <property type="match status" value="1"/>
</dbReference>
<evidence type="ECO:0000256" key="4">
    <source>
        <dbReference type="ARBA" id="ARBA00023004"/>
    </source>
</evidence>
<evidence type="ECO:0000256" key="1">
    <source>
        <dbReference type="ARBA" id="ARBA00004496"/>
    </source>
</evidence>
<dbReference type="Gene3D" id="2.30.30.90">
    <property type="match status" value="1"/>
</dbReference>
<keyword evidence="4" id="KW-0408">Iron</keyword>
<dbReference type="PANTHER" id="PTHR33238">
    <property type="entry name" value="IRON (METAL) DEPENDENT REPRESSOR, DTXR FAMILY"/>
    <property type="match status" value="1"/>
</dbReference>
<dbReference type="SMART" id="SM00529">
    <property type="entry name" value="HTH_DTXR"/>
    <property type="match status" value="1"/>
</dbReference>
<dbReference type="GO" id="GO:0046983">
    <property type="term" value="F:protein dimerization activity"/>
    <property type="evidence" value="ECO:0007669"/>
    <property type="project" value="InterPro"/>
</dbReference>
<keyword evidence="6" id="KW-0238">DNA-binding</keyword>
<organism evidence="9 11">
    <name type="scientific">Haladaptatus paucihalophilus DX253</name>
    <dbReference type="NCBI Taxonomy" id="797209"/>
    <lineage>
        <taxon>Archaea</taxon>
        <taxon>Methanobacteriati</taxon>
        <taxon>Methanobacteriota</taxon>
        <taxon>Stenosarchaea group</taxon>
        <taxon>Halobacteria</taxon>
        <taxon>Halobacteriales</taxon>
        <taxon>Haladaptataceae</taxon>
        <taxon>Haladaptatus</taxon>
    </lineage>
</organism>
<evidence type="ECO:0000256" key="5">
    <source>
        <dbReference type="ARBA" id="ARBA00023015"/>
    </source>
</evidence>
<gene>
    <name evidence="10" type="ORF">SAMN05444342_0256</name>
    <name evidence="9" type="ORF">ZOD2009_19658</name>
</gene>
<sequence>MLSDVMEDYLKAIYTLQKEDGGPVATSEIAEYLGVTPPTVTSMIEKLTDRGLLDREKYKGVELTPEGETVALEVLRHHRLLESYLTEHLDYSWSEVHEEADRLEHHISEEFERRVADALGNPTVDPHGDPIPDANLSPIDEDDTTRLTEHEEGSHVVVARVSDRDDEELRYLADAGITPDTELEIVDIAPFGMVTVAVDGGEQSLPETIARSIRVRAVVEELA</sequence>
<reference evidence="12" key="3">
    <citation type="submission" date="2016-11" db="EMBL/GenBank/DDBJ databases">
        <authorList>
            <person name="Varghese N."/>
            <person name="Submissions S."/>
        </authorList>
    </citation>
    <scope>NUCLEOTIDE SEQUENCE [LARGE SCALE GENOMIC DNA]</scope>
    <source>
        <strain evidence="12">DX253</strain>
    </source>
</reference>
<dbReference type="InterPro" id="IPR038157">
    <property type="entry name" value="FeoA_core_dom"/>
</dbReference>
<dbReference type="eggNOG" id="arCOG02099">
    <property type="taxonomic scope" value="Archaea"/>
</dbReference>
<reference evidence="10" key="2">
    <citation type="submission" date="2016-11" db="EMBL/GenBank/DDBJ databases">
        <authorList>
            <person name="Jaros S."/>
            <person name="Januszkiewicz K."/>
            <person name="Wedrychowicz H."/>
        </authorList>
    </citation>
    <scope>NUCLEOTIDE SEQUENCE [LARGE SCALE GENOMIC DNA]</scope>
    <source>
        <strain evidence="10">DX253</strain>
    </source>
</reference>
<dbReference type="GO" id="GO:0046914">
    <property type="term" value="F:transition metal ion binding"/>
    <property type="evidence" value="ECO:0007669"/>
    <property type="project" value="InterPro"/>
</dbReference>
<protein>
    <submittedName>
        <fullName evidence="10">Iron (Metal) dependent repressor, DtxR family</fullName>
    </submittedName>
    <submittedName>
        <fullName evidence="9">Transcription repressor</fullName>
    </submittedName>
</protein>
<name>E7QYP1_HALPU</name>
<dbReference type="SUPFAM" id="SSF50037">
    <property type="entry name" value="C-terminal domain of transcriptional repressors"/>
    <property type="match status" value="1"/>
</dbReference>
<keyword evidence="7" id="KW-0804">Transcription</keyword>
<dbReference type="InterPro" id="IPR050536">
    <property type="entry name" value="DtxR_MntR_Metal-Reg"/>
</dbReference>
<evidence type="ECO:0000256" key="6">
    <source>
        <dbReference type="ARBA" id="ARBA00023125"/>
    </source>
</evidence>
<dbReference type="PROSITE" id="PS50944">
    <property type="entry name" value="HTH_DTXR"/>
    <property type="match status" value="1"/>
</dbReference>
<dbReference type="PANTHER" id="PTHR33238:SF7">
    <property type="entry name" value="IRON-DEPENDENT TRANSCRIPTIONAL REGULATOR"/>
    <property type="match status" value="1"/>
</dbReference>
<dbReference type="RefSeq" id="WP_007982735.1">
    <property type="nucleotide sequence ID" value="NZ_AEMG01000028.1"/>
</dbReference>
<feature type="domain" description="HTH dtxR-type" evidence="8">
    <location>
        <begin position="2"/>
        <end position="64"/>
    </location>
</feature>
<reference evidence="9 11" key="1">
    <citation type="journal article" date="2014" name="ISME J.">
        <title>Trehalose/2-sulfotrehalose biosynthesis and glycine-betaine uptake are widely spread mechanisms for osmoadaptation in the Halobacteriales.</title>
        <authorList>
            <person name="Youssef N.H."/>
            <person name="Savage-Ashlock K.N."/>
            <person name="McCully A.L."/>
            <person name="Luedtke B."/>
            <person name="Shaw E.I."/>
            <person name="Hoff W.D."/>
            <person name="Elshahed M.S."/>
        </authorList>
    </citation>
    <scope>NUCLEOTIDE SEQUENCE [LARGE SCALE GENOMIC DNA]</scope>
    <source>
        <strain evidence="9 11">DX253</strain>
    </source>
</reference>
<dbReference type="SMART" id="SM00899">
    <property type="entry name" value="FeoA"/>
    <property type="match status" value="1"/>
</dbReference>
<evidence type="ECO:0000313" key="9">
    <source>
        <dbReference type="EMBL" id="EFW90307.1"/>
    </source>
</evidence>
<dbReference type="STRING" id="797209.GCA_000376445_00682"/>
<dbReference type="Gene3D" id="1.10.60.10">
    <property type="entry name" value="Iron dependent repressor, metal binding and dimerisation domain"/>
    <property type="match status" value="1"/>
</dbReference>
<dbReference type="InterPro" id="IPR001367">
    <property type="entry name" value="Fe_dep_repressor"/>
</dbReference>
<dbReference type="Pfam" id="PF01325">
    <property type="entry name" value="Fe_dep_repress"/>
    <property type="match status" value="1"/>
</dbReference>
<evidence type="ECO:0000256" key="7">
    <source>
        <dbReference type="ARBA" id="ARBA00023163"/>
    </source>
</evidence>
<dbReference type="InterPro" id="IPR036421">
    <property type="entry name" value="Fe_dep_repressor_sf"/>
</dbReference>
<dbReference type="EMBL" id="AEMG01000028">
    <property type="protein sequence ID" value="EFW90307.1"/>
    <property type="molecule type" value="Genomic_DNA"/>
</dbReference>
<dbReference type="InterPro" id="IPR022687">
    <property type="entry name" value="HTH_DTXR"/>
</dbReference>
<dbReference type="GO" id="GO:0003700">
    <property type="term" value="F:DNA-binding transcription factor activity"/>
    <property type="evidence" value="ECO:0007669"/>
    <property type="project" value="InterPro"/>
</dbReference>
<evidence type="ECO:0000256" key="2">
    <source>
        <dbReference type="ARBA" id="ARBA00007871"/>
    </source>
</evidence>
<dbReference type="OrthoDB" id="24735at2157"/>
<dbReference type="InterPro" id="IPR036390">
    <property type="entry name" value="WH_DNA-bd_sf"/>
</dbReference>
<dbReference type="SUPFAM" id="SSF47979">
    <property type="entry name" value="Iron-dependent repressor protein, dimerization domain"/>
    <property type="match status" value="1"/>
</dbReference>
<dbReference type="Gene3D" id="1.10.10.10">
    <property type="entry name" value="Winged helix-like DNA-binding domain superfamily/Winged helix DNA-binding domain"/>
    <property type="match status" value="1"/>
</dbReference>
<dbReference type="FunFam" id="1.10.60.10:FF:000004">
    <property type="entry name" value="DtxR family transcriptional regulator"/>
    <property type="match status" value="1"/>
</dbReference>
<dbReference type="InterPro" id="IPR022689">
    <property type="entry name" value="Iron_dep_repressor"/>
</dbReference>
<comment type="subunit">
    <text evidence="3">Homodimer.</text>
</comment>
<dbReference type="Proteomes" id="UP000184203">
    <property type="component" value="Unassembled WGS sequence"/>
</dbReference>
<dbReference type="InterPro" id="IPR036388">
    <property type="entry name" value="WH-like_DNA-bd_sf"/>
</dbReference>
<accession>E7QYP1</accession>
<evidence type="ECO:0000313" key="11">
    <source>
        <dbReference type="Proteomes" id="UP000003751"/>
    </source>
</evidence>
<proteinExistence type="inferred from homology"/>
<dbReference type="InterPro" id="IPR007167">
    <property type="entry name" value="Fe-transptr_FeoA-like"/>
</dbReference>